<organism evidence="1 2">
    <name type="scientific">Rhabditophanes sp. KR3021</name>
    <dbReference type="NCBI Taxonomy" id="114890"/>
    <lineage>
        <taxon>Eukaryota</taxon>
        <taxon>Metazoa</taxon>
        <taxon>Ecdysozoa</taxon>
        <taxon>Nematoda</taxon>
        <taxon>Chromadorea</taxon>
        <taxon>Rhabditida</taxon>
        <taxon>Tylenchina</taxon>
        <taxon>Panagrolaimomorpha</taxon>
        <taxon>Strongyloidoidea</taxon>
        <taxon>Alloionematidae</taxon>
        <taxon>Rhabditophanes</taxon>
    </lineage>
</organism>
<accession>A0AC35UAJ6</accession>
<sequence>MKGLDKVLQGVLKFRKSVRKDLVKQFDQLKNHPDALHPTALMFTCMDSRLLPSEFTQSRVGDMFVVRNSGNMVPAAKSYGSSGNEVSVNTEPAALELGVKRGNIHHVIVCGHSDCKAINTLYELDTNVVKFNEKSPMDRWLRRNGYDSLKKLKDRIKDGPEVALHFGNEQETLSFDAFIDPKDELHVEDKLSQINTLQQLLNIASHDFMEEYLIDHKVYLTAMWFDIYDANMYLFSKADKQFVMIDEQTAGLFLEQVKQEMSEVKENNHVKCLKWKPVSCCI</sequence>
<name>A0AC35UAJ6_9BILA</name>
<protein>
    <submittedName>
        <fullName evidence="2">Carbonic anhydrase</fullName>
    </submittedName>
</protein>
<evidence type="ECO:0000313" key="1">
    <source>
        <dbReference type="Proteomes" id="UP000095286"/>
    </source>
</evidence>
<evidence type="ECO:0000313" key="2">
    <source>
        <dbReference type="WBParaSite" id="RSKR_0000922400.1"/>
    </source>
</evidence>
<reference evidence="2" key="1">
    <citation type="submission" date="2016-11" db="UniProtKB">
        <authorList>
            <consortium name="WormBaseParasite"/>
        </authorList>
    </citation>
    <scope>IDENTIFICATION</scope>
    <source>
        <strain evidence="2">KR3021</strain>
    </source>
</reference>
<proteinExistence type="predicted"/>
<dbReference type="WBParaSite" id="RSKR_0000922400.1">
    <property type="protein sequence ID" value="RSKR_0000922400.1"/>
    <property type="gene ID" value="RSKR_0000922400"/>
</dbReference>
<dbReference type="Proteomes" id="UP000095286">
    <property type="component" value="Unplaced"/>
</dbReference>